<evidence type="ECO:0000313" key="2">
    <source>
        <dbReference type="Proteomes" id="UP000001966"/>
    </source>
</evidence>
<dbReference type="EMBL" id="CP000450">
    <property type="protein sequence ID" value="ABI58585.1"/>
    <property type="molecule type" value="Genomic_DNA"/>
</dbReference>
<organism evidence="1 2">
    <name type="scientific">Nitrosomonas eutropha (strain DSM 101675 / C91 / Nm57)</name>
    <dbReference type="NCBI Taxonomy" id="335283"/>
    <lineage>
        <taxon>Bacteria</taxon>
        <taxon>Pseudomonadati</taxon>
        <taxon>Pseudomonadota</taxon>
        <taxon>Betaproteobacteria</taxon>
        <taxon>Nitrosomonadales</taxon>
        <taxon>Nitrosomonadaceae</taxon>
        <taxon>Nitrosomonas</taxon>
    </lineage>
</organism>
<dbReference type="HOGENOM" id="CLU_215425_0_0_4"/>
<sequence length="48" mass="5310">MCAKAGIDKAESADDIRQAQKQLGHASVTMMTEIYVRERKGDKTTPTK</sequence>
<protein>
    <submittedName>
        <fullName evidence="1">Phage-related integrase</fullName>
    </submittedName>
</protein>
<evidence type="ECO:0000313" key="1">
    <source>
        <dbReference type="EMBL" id="ABI58585.1"/>
    </source>
</evidence>
<dbReference type="KEGG" id="net:Neut_0301"/>
<gene>
    <name evidence="1" type="ordered locus">Neut_0301</name>
</gene>
<dbReference type="AlphaFoldDB" id="Q0AJ86"/>
<dbReference type="Proteomes" id="UP000001966">
    <property type="component" value="Chromosome"/>
</dbReference>
<dbReference type="eggNOG" id="COG0582">
    <property type="taxonomic scope" value="Bacteria"/>
</dbReference>
<proteinExistence type="predicted"/>
<accession>Q0AJ86</accession>
<name>Q0AJ86_NITEC</name>
<reference evidence="1 2" key="1">
    <citation type="journal article" date="2007" name="Environ. Microbiol.">
        <title>Whole-genome analysis of the ammonia-oxidizing bacterium, Nitrosomonas eutropha C91: implications for niche adaptation.</title>
        <authorList>
            <person name="Stein L.Y."/>
            <person name="Arp D.J."/>
            <person name="Berube P.M."/>
            <person name="Chain P.S."/>
            <person name="Hauser L."/>
            <person name="Jetten M.S."/>
            <person name="Klotz M.G."/>
            <person name="Larimer F.W."/>
            <person name="Norton J.M."/>
            <person name="Op den Camp H.J.M."/>
            <person name="Shin M."/>
            <person name="Wei X."/>
        </authorList>
    </citation>
    <scope>NUCLEOTIDE SEQUENCE [LARGE SCALE GENOMIC DNA]</scope>
    <source>
        <strain evidence="2">DSM 101675 / C91 / Nm57</strain>
    </source>
</reference>